<comment type="caution">
    <text evidence="1">The sequence shown here is derived from an EMBL/GenBank/DDBJ whole genome shotgun (WGS) entry which is preliminary data.</text>
</comment>
<dbReference type="InterPro" id="IPR029055">
    <property type="entry name" value="Ntn_hydrolases_N"/>
</dbReference>
<organism evidence="1 2">
    <name type="scientific">Myceligenerans pegani</name>
    <dbReference type="NCBI Taxonomy" id="2776917"/>
    <lineage>
        <taxon>Bacteria</taxon>
        <taxon>Bacillati</taxon>
        <taxon>Actinomycetota</taxon>
        <taxon>Actinomycetes</taxon>
        <taxon>Micrococcales</taxon>
        <taxon>Promicromonosporaceae</taxon>
        <taxon>Myceligenerans</taxon>
    </lineage>
</organism>
<dbReference type="RefSeq" id="WP_192863683.1">
    <property type="nucleotide sequence ID" value="NZ_JADAQT010000097.1"/>
</dbReference>
<evidence type="ECO:0000313" key="2">
    <source>
        <dbReference type="Proteomes" id="UP000625527"/>
    </source>
</evidence>
<dbReference type="SUPFAM" id="SSF52402">
    <property type="entry name" value="Adenine nucleotide alpha hydrolases-like"/>
    <property type="match status" value="1"/>
</dbReference>
<reference evidence="1 2" key="1">
    <citation type="submission" date="2020-10" db="EMBL/GenBank/DDBJ databases">
        <title>Myceligenerans pegani sp. nov., an endophytic actinomycete isolated from Peganum harmala L. in Xinjiang, China.</title>
        <authorList>
            <person name="Xin L."/>
        </authorList>
    </citation>
    <scope>NUCLEOTIDE SEQUENCE [LARGE SCALE GENOMIC DNA]</scope>
    <source>
        <strain evidence="1 2">TRM65318</strain>
    </source>
</reference>
<dbReference type="Gene3D" id="3.40.50.620">
    <property type="entry name" value="HUPs"/>
    <property type="match status" value="1"/>
</dbReference>
<name>A0ABR9N0E1_9MICO</name>
<gene>
    <name evidence="1" type="ORF">IHE71_15630</name>
</gene>
<accession>A0ABR9N0E1</accession>
<protein>
    <recommendedName>
        <fullName evidence="3">Asparagine synthetase domain-containing protein</fullName>
    </recommendedName>
</protein>
<proteinExistence type="predicted"/>
<dbReference type="Proteomes" id="UP000625527">
    <property type="component" value="Unassembled WGS sequence"/>
</dbReference>
<keyword evidence="2" id="KW-1185">Reference proteome</keyword>
<dbReference type="SUPFAM" id="SSF56235">
    <property type="entry name" value="N-terminal nucleophile aminohydrolases (Ntn hydrolases)"/>
    <property type="match status" value="1"/>
</dbReference>
<evidence type="ECO:0008006" key="3">
    <source>
        <dbReference type="Google" id="ProtNLM"/>
    </source>
</evidence>
<evidence type="ECO:0000313" key="1">
    <source>
        <dbReference type="EMBL" id="MBE1877125.1"/>
    </source>
</evidence>
<dbReference type="InterPro" id="IPR014729">
    <property type="entry name" value="Rossmann-like_a/b/a_fold"/>
</dbReference>
<sequence>MLDFLIVWDRDGVAELKQSEERVRKEVAALLPAPGNYYRAWYAKDGAVAVLLWGRDAPPIKPADRVLRGDEGLRFFDGWLIDLDTARPLLNVSDVSFDPGDSLDGEFTACSARPDGEFRVWRNSAGSMPLYHASEAGRFVLASRASVAAYGRRLSTRFDLSPDFARSVLSASISLNRHSMFEGVDVLEQGAVVYRPVGGRPVVHRRDHDLFFDEGLRRQYLTDRTAFWDDAFDRLRALTGVFRSTDSFPLEVPLSGGKDSRLVLAMLHAAGHADHIDGLLTWGVEGSPEISSAGDVARALGLETKHRFRVTHAATAPSAPASRTLTPRYPRHVFLTEGEMSPMDLTGGTPRPGISVSGQEGGLRNIAGKRSFATSKELLHWFRVHLANWDVCKILTDEARASSEAEFLDYYGAQLEVVDDINQIPSKHRIEFRFKRWVARTWHIANSTSFAPYIFPTDAVLRYTYNSGPRSRSLEEFHFEMLRRADKRLLEIPFAEQTWDPELRDVTDAEVPQTEPYVWSEGTKPLARRPIGMKLQVRLDEVRTAIESRTPAVLDGVVDMERLWSFDANTMMPGHVQPLMHLVGLLAADSVKSFAELDVLAEEVGSFRVPDFDSLPEA</sequence>
<dbReference type="EMBL" id="JADAQT010000097">
    <property type="protein sequence ID" value="MBE1877125.1"/>
    <property type="molecule type" value="Genomic_DNA"/>
</dbReference>